<dbReference type="Proteomes" id="UP000270094">
    <property type="component" value="Unassembled WGS sequence"/>
</dbReference>
<dbReference type="EMBL" id="UYYB01100124">
    <property type="protein sequence ID" value="VDM77780.1"/>
    <property type="molecule type" value="Genomic_DNA"/>
</dbReference>
<feature type="region of interest" description="Disordered" evidence="1">
    <location>
        <begin position="1"/>
        <end position="25"/>
    </location>
</feature>
<evidence type="ECO:0000313" key="3">
    <source>
        <dbReference type="Proteomes" id="UP000270094"/>
    </source>
</evidence>
<evidence type="ECO:0000313" key="2">
    <source>
        <dbReference type="EMBL" id="VDM77780.1"/>
    </source>
</evidence>
<dbReference type="AlphaFoldDB" id="A0A3P7IXD9"/>
<gene>
    <name evidence="2" type="ORF">SVUK_LOCUS12778</name>
</gene>
<proteinExistence type="predicted"/>
<name>A0A3P7IXD9_STRVU</name>
<feature type="compositionally biased region" description="Basic and acidic residues" evidence="1">
    <location>
        <begin position="1"/>
        <end position="22"/>
    </location>
</feature>
<reference evidence="2 3" key="1">
    <citation type="submission" date="2018-11" db="EMBL/GenBank/DDBJ databases">
        <authorList>
            <consortium name="Pathogen Informatics"/>
        </authorList>
    </citation>
    <scope>NUCLEOTIDE SEQUENCE [LARGE SCALE GENOMIC DNA]</scope>
</reference>
<evidence type="ECO:0000256" key="1">
    <source>
        <dbReference type="SAM" id="MobiDB-lite"/>
    </source>
</evidence>
<accession>A0A3P7IXD9</accession>
<keyword evidence="3" id="KW-1185">Reference proteome</keyword>
<sequence length="79" mass="8948">MQRTEPKDSREVIGSRANRQDGHQMGVRQVQRLHVPCWNLFTTNDECAITQLPRVRLPGLCFQQGDYVVVDAPAASKRA</sequence>
<protein>
    <submittedName>
        <fullName evidence="2">Uncharacterized protein</fullName>
    </submittedName>
</protein>
<organism evidence="2 3">
    <name type="scientific">Strongylus vulgaris</name>
    <name type="common">Blood worm</name>
    <dbReference type="NCBI Taxonomy" id="40348"/>
    <lineage>
        <taxon>Eukaryota</taxon>
        <taxon>Metazoa</taxon>
        <taxon>Ecdysozoa</taxon>
        <taxon>Nematoda</taxon>
        <taxon>Chromadorea</taxon>
        <taxon>Rhabditida</taxon>
        <taxon>Rhabditina</taxon>
        <taxon>Rhabditomorpha</taxon>
        <taxon>Strongyloidea</taxon>
        <taxon>Strongylidae</taxon>
        <taxon>Strongylus</taxon>
    </lineage>
</organism>